<keyword evidence="2" id="KW-1185">Reference proteome</keyword>
<name>A0ABR1J158_9AGAR</name>
<comment type="caution">
    <text evidence="1">The sequence shown here is derived from an EMBL/GenBank/DDBJ whole genome shotgun (WGS) entry which is preliminary data.</text>
</comment>
<proteinExistence type="predicted"/>
<dbReference type="Proteomes" id="UP001498398">
    <property type="component" value="Unassembled WGS sequence"/>
</dbReference>
<evidence type="ECO:0000313" key="2">
    <source>
        <dbReference type="Proteomes" id="UP001498398"/>
    </source>
</evidence>
<accession>A0ABR1J158</accession>
<organism evidence="1 2">
    <name type="scientific">Marasmiellus scandens</name>
    <dbReference type="NCBI Taxonomy" id="2682957"/>
    <lineage>
        <taxon>Eukaryota</taxon>
        <taxon>Fungi</taxon>
        <taxon>Dikarya</taxon>
        <taxon>Basidiomycota</taxon>
        <taxon>Agaricomycotina</taxon>
        <taxon>Agaricomycetes</taxon>
        <taxon>Agaricomycetidae</taxon>
        <taxon>Agaricales</taxon>
        <taxon>Marasmiineae</taxon>
        <taxon>Omphalotaceae</taxon>
        <taxon>Marasmiellus</taxon>
    </lineage>
</organism>
<evidence type="ECO:0000313" key="1">
    <source>
        <dbReference type="EMBL" id="KAK7445998.1"/>
    </source>
</evidence>
<dbReference type="EMBL" id="JBANRG010000045">
    <property type="protein sequence ID" value="KAK7445998.1"/>
    <property type="molecule type" value="Genomic_DNA"/>
</dbReference>
<reference evidence="1 2" key="1">
    <citation type="submission" date="2024-01" db="EMBL/GenBank/DDBJ databases">
        <title>A draft genome for the cacao thread blight pathogen Marasmiellus scandens.</title>
        <authorList>
            <person name="Baruah I.K."/>
            <person name="Leung J."/>
            <person name="Bukari Y."/>
            <person name="Amoako-Attah I."/>
            <person name="Meinhardt L.W."/>
            <person name="Bailey B.A."/>
            <person name="Cohen S.P."/>
        </authorList>
    </citation>
    <scope>NUCLEOTIDE SEQUENCE [LARGE SCALE GENOMIC DNA]</scope>
    <source>
        <strain evidence="1 2">GH-19</strain>
    </source>
</reference>
<sequence>MLMPWLEDALLLLETTVHSMKSGARSFALHAQLNNLNTSEPENIRLFLPSDLPTTSLRNLACVGSLPDDEARLREAEAIDALDGLRDGLCARTMCTRYKIQNIRGQRSNTRAGGVLRNINIRIRASKIRYRCARAALQSLDKDGPWSESLKLLEDRDFRGLNKWALTKEEAAEREERRQRGLHDDDEEEVDIEPGIVAMVQGEGRRTLSWIWYDPPLMTPLSRMRYELSGARLGQECFDGKRR</sequence>
<gene>
    <name evidence="1" type="ORF">VKT23_014621</name>
</gene>
<protein>
    <submittedName>
        <fullName evidence="1">Uncharacterized protein</fullName>
    </submittedName>
</protein>